<sequence>MRVTGEVEEFYALTELKNVSKVTVCSRGASVTPATLNLPFDSHTYLEQSLQNMADQTTCKHELEKANLIIEQKDKEMVYLKEMIEQKDKEIAYLKEMIELMKKQA</sequence>
<dbReference type="AlphaFoldDB" id="A0A176S275"/>
<accession>A0A176S275</accession>
<proteinExistence type="predicted"/>
<comment type="caution">
    <text evidence="1">The sequence shown here is derived from an EMBL/GenBank/DDBJ whole genome shotgun (WGS) entry which is preliminary data.</text>
</comment>
<evidence type="ECO:0000313" key="1">
    <source>
        <dbReference type="EMBL" id="OAD22181.1"/>
    </source>
</evidence>
<name>A0A176S275_9GAMM</name>
<gene>
    <name evidence="1" type="ORF">THIOM_002022</name>
</gene>
<organism evidence="1 2">
    <name type="scientific">Candidatus Thiomargarita nelsonii</name>
    <dbReference type="NCBI Taxonomy" id="1003181"/>
    <lineage>
        <taxon>Bacteria</taxon>
        <taxon>Pseudomonadati</taxon>
        <taxon>Pseudomonadota</taxon>
        <taxon>Gammaproteobacteria</taxon>
        <taxon>Thiotrichales</taxon>
        <taxon>Thiotrichaceae</taxon>
        <taxon>Thiomargarita</taxon>
    </lineage>
</organism>
<protein>
    <submittedName>
        <fullName evidence="1">Uncharacterized protein</fullName>
    </submittedName>
</protein>
<keyword evidence="2" id="KW-1185">Reference proteome</keyword>
<dbReference type="Proteomes" id="UP000076962">
    <property type="component" value="Unassembled WGS sequence"/>
</dbReference>
<dbReference type="EMBL" id="LUTY01001117">
    <property type="protein sequence ID" value="OAD22181.1"/>
    <property type="molecule type" value="Genomic_DNA"/>
</dbReference>
<reference evidence="1 2" key="1">
    <citation type="submission" date="2016-05" db="EMBL/GenBank/DDBJ databases">
        <title>Single-cell genome of chain-forming Candidatus Thiomargarita nelsonii and comparison to other large sulfur-oxidizing bacteria.</title>
        <authorList>
            <person name="Winkel M."/>
            <person name="Salman V."/>
            <person name="Woyke T."/>
            <person name="Schulz-Vogt H."/>
            <person name="Richter M."/>
            <person name="Flood B."/>
            <person name="Bailey J."/>
            <person name="Amann R."/>
            <person name="Mussmann M."/>
        </authorList>
    </citation>
    <scope>NUCLEOTIDE SEQUENCE [LARGE SCALE GENOMIC DNA]</scope>
    <source>
        <strain evidence="1 2">THI036</strain>
    </source>
</reference>
<evidence type="ECO:0000313" key="2">
    <source>
        <dbReference type="Proteomes" id="UP000076962"/>
    </source>
</evidence>